<name>A0A438NCE3_EXOME</name>
<gene>
    <name evidence="5" type="ORF">B0A52_03087</name>
</gene>
<dbReference type="Proteomes" id="UP000288859">
    <property type="component" value="Unassembled WGS sequence"/>
</dbReference>
<sequence length="273" mass="29072">MSADNDLRGRLALVTGASGGIGAAIARGLYQEHVHLALTYNSSKHSIDTLVEELVSRRSNQSQTNGVKHSNYDDAGANNLKISVHQADMASSQDLERLYEHIYQEHGRYPDILVANAGHGNPIPMIEDISLEEFDHTLTVNLRSGFLLCKLAIPHMKAQQWGRIVFIGSISGHGGGINGCHYAASKAGLMGMVKNLATKIGKDGISINDVAPAMIGSTGLIPDAKRVEGTPGDVQNIPVRRLGAPDEVANVVTMLCKTGYLTGQSILISGGLK</sequence>
<organism evidence="5 6">
    <name type="scientific">Exophiala mesophila</name>
    <name type="common">Black yeast-like fungus</name>
    <dbReference type="NCBI Taxonomy" id="212818"/>
    <lineage>
        <taxon>Eukaryota</taxon>
        <taxon>Fungi</taxon>
        <taxon>Dikarya</taxon>
        <taxon>Ascomycota</taxon>
        <taxon>Pezizomycotina</taxon>
        <taxon>Eurotiomycetes</taxon>
        <taxon>Chaetothyriomycetidae</taxon>
        <taxon>Chaetothyriales</taxon>
        <taxon>Herpotrichiellaceae</taxon>
        <taxon>Exophiala</taxon>
    </lineage>
</organism>
<dbReference type="AlphaFoldDB" id="A0A438NCE3"/>
<dbReference type="VEuPathDB" id="FungiDB:PV10_00820"/>
<dbReference type="PRINTS" id="PR00081">
    <property type="entry name" value="GDHRDH"/>
</dbReference>
<keyword evidence="3" id="KW-0560">Oxidoreductase</keyword>
<dbReference type="OrthoDB" id="417891at2759"/>
<evidence type="ECO:0000256" key="1">
    <source>
        <dbReference type="ARBA" id="ARBA00006484"/>
    </source>
</evidence>
<dbReference type="SUPFAM" id="SSF51735">
    <property type="entry name" value="NAD(P)-binding Rossmann-fold domains"/>
    <property type="match status" value="1"/>
</dbReference>
<dbReference type="InterPro" id="IPR020904">
    <property type="entry name" value="Sc_DH/Rdtase_CS"/>
</dbReference>
<evidence type="ECO:0008006" key="7">
    <source>
        <dbReference type="Google" id="ProtNLM"/>
    </source>
</evidence>
<evidence type="ECO:0000313" key="6">
    <source>
        <dbReference type="Proteomes" id="UP000288859"/>
    </source>
</evidence>
<dbReference type="InterPro" id="IPR002347">
    <property type="entry name" value="SDR_fam"/>
</dbReference>
<dbReference type="Gene3D" id="3.40.50.720">
    <property type="entry name" value="NAD(P)-binding Rossmann-like Domain"/>
    <property type="match status" value="1"/>
</dbReference>
<dbReference type="GO" id="GO:0016616">
    <property type="term" value="F:oxidoreductase activity, acting on the CH-OH group of donors, NAD or NADP as acceptor"/>
    <property type="evidence" value="ECO:0007669"/>
    <property type="project" value="TreeGrafter"/>
</dbReference>
<dbReference type="InterPro" id="IPR036291">
    <property type="entry name" value="NAD(P)-bd_dom_sf"/>
</dbReference>
<dbReference type="GO" id="GO:0006633">
    <property type="term" value="P:fatty acid biosynthetic process"/>
    <property type="evidence" value="ECO:0007669"/>
    <property type="project" value="TreeGrafter"/>
</dbReference>
<dbReference type="EMBL" id="NAJM01000008">
    <property type="protein sequence ID" value="RVX73445.1"/>
    <property type="molecule type" value="Genomic_DNA"/>
</dbReference>
<dbReference type="GO" id="GO:0048038">
    <property type="term" value="F:quinone binding"/>
    <property type="evidence" value="ECO:0007669"/>
    <property type="project" value="TreeGrafter"/>
</dbReference>
<dbReference type="PRINTS" id="PR00080">
    <property type="entry name" value="SDRFAMILY"/>
</dbReference>
<evidence type="ECO:0000256" key="2">
    <source>
        <dbReference type="ARBA" id="ARBA00022857"/>
    </source>
</evidence>
<evidence type="ECO:0000256" key="3">
    <source>
        <dbReference type="ARBA" id="ARBA00023002"/>
    </source>
</evidence>
<evidence type="ECO:0000256" key="4">
    <source>
        <dbReference type="RuleBase" id="RU000363"/>
    </source>
</evidence>
<dbReference type="FunFam" id="3.40.50.720:FF:000173">
    <property type="entry name" value="3-oxoacyl-[acyl-carrier protein] reductase"/>
    <property type="match status" value="1"/>
</dbReference>
<protein>
    <recommendedName>
        <fullName evidence="7">3-oxoacyl-[acyl-carrier-protein] reductase</fullName>
    </recommendedName>
</protein>
<dbReference type="PANTHER" id="PTHR42760">
    <property type="entry name" value="SHORT-CHAIN DEHYDROGENASES/REDUCTASES FAMILY MEMBER"/>
    <property type="match status" value="1"/>
</dbReference>
<proteinExistence type="inferred from homology"/>
<dbReference type="CDD" id="cd05233">
    <property type="entry name" value="SDR_c"/>
    <property type="match status" value="1"/>
</dbReference>
<dbReference type="Pfam" id="PF00106">
    <property type="entry name" value="adh_short"/>
    <property type="match status" value="1"/>
</dbReference>
<comment type="caution">
    <text evidence="5">The sequence shown here is derived from an EMBL/GenBank/DDBJ whole genome shotgun (WGS) entry which is preliminary data.</text>
</comment>
<dbReference type="PROSITE" id="PS00061">
    <property type="entry name" value="ADH_SHORT"/>
    <property type="match status" value="1"/>
</dbReference>
<reference evidence="5 6" key="1">
    <citation type="submission" date="2017-03" db="EMBL/GenBank/DDBJ databases">
        <title>Genomes of endolithic fungi from Antarctica.</title>
        <authorList>
            <person name="Coleine C."/>
            <person name="Masonjones S."/>
            <person name="Stajich J.E."/>
        </authorList>
    </citation>
    <scope>NUCLEOTIDE SEQUENCE [LARGE SCALE GENOMIC DNA]</scope>
    <source>
        <strain evidence="5 6">CCFEE 6314</strain>
    </source>
</reference>
<accession>A0A438NCE3</accession>
<keyword evidence="2" id="KW-0521">NADP</keyword>
<evidence type="ECO:0000313" key="5">
    <source>
        <dbReference type="EMBL" id="RVX73445.1"/>
    </source>
</evidence>
<dbReference type="PANTHER" id="PTHR42760:SF127">
    <property type="entry name" value="3-KETOACYL-ACYL CARRIER PROTEIN REDUCTASE-RELATED"/>
    <property type="match status" value="1"/>
</dbReference>
<comment type="similarity">
    <text evidence="1 4">Belongs to the short-chain dehydrogenases/reductases (SDR) family.</text>
</comment>